<dbReference type="NCBIfam" id="NF041518">
    <property type="entry name" value="choice_anch_Q"/>
    <property type="match status" value="1"/>
</dbReference>
<feature type="compositionally biased region" description="Low complexity" evidence="1">
    <location>
        <begin position="158"/>
        <end position="175"/>
    </location>
</feature>
<evidence type="ECO:0008006" key="4">
    <source>
        <dbReference type="Google" id="ProtNLM"/>
    </source>
</evidence>
<dbReference type="InterPro" id="IPR012334">
    <property type="entry name" value="Pectin_lyas_fold"/>
</dbReference>
<dbReference type="EMBL" id="PTJD01000001">
    <property type="protein sequence ID" value="PPK98862.1"/>
    <property type="molecule type" value="Genomic_DNA"/>
</dbReference>
<protein>
    <recommendedName>
        <fullName evidence="4">Parallel beta helix pectate lyase-like protein</fullName>
    </recommendedName>
</protein>
<dbReference type="Gene3D" id="2.160.20.10">
    <property type="entry name" value="Single-stranded right-handed beta-helix, Pectin lyase-like"/>
    <property type="match status" value="1"/>
</dbReference>
<dbReference type="InterPro" id="IPR011050">
    <property type="entry name" value="Pectin_lyase_fold/virulence"/>
</dbReference>
<dbReference type="SUPFAM" id="SSF51126">
    <property type="entry name" value="Pectin lyase-like"/>
    <property type="match status" value="1"/>
</dbReference>
<evidence type="ECO:0000313" key="2">
    <source>
        <dbReference type="EMBL" id="PPK98862.1"/>
    </source>
</evidence>
<evidence type="ECO:0000256" key="1">
    <source>
        <dbReference type="SAM" id="MobiDB-lite"/>
    </source>
</evidence>
<proteinExistence type="predicted"/>
<sequence length="594" mass="61228">MWVLSGPSALAAEGPEILHLWLVDATTDTRLVELEDYQTIDLAFAPEQLSVEAEVDSETGSVVFELGYVAVRTENVAPYALNGDAAGDIHPHPALSTPGWITVGAQPFAQDAAGGAAGAEVVRNLYLRQPDFVVSSTADRRDAWPGDGSCRAARPGTPASAEAAPPDSGPDAPASRLSTLDAVGALPEATPTVRPGRPPFRPLPVKRTGCALRAALEEANALPGRQTISVDGRVGPYLLTLGELRITDDVALHGHERPVVDAELRSRVLSVSGTAADEPIVDVDGVDLANGRVGTSDRGGVLHVEAALLQLSNSVVRGGSANFGGGIYLQSGGDLTLTRSVVRGNSAGHPESFRGGGFTQRGGGISNLGGHVVVRSSAVVDNVAVRGGGISNFGGTLRVENSTVAGNEAKTHGGGMENRPNAGAAGVLHVSFSTIAHNRAGTSPHAGVEDRGGGGVYNRSTAFIASSVLARNTDPLPTVDARHAPDCYSPQEHAFTSFRGNVVGVLSATCDLGDYSWGDTRFLSHGTPGAPLDPGLAPFRSDSPLPHYELLAGSVAVDVGARPDATLYPCPDLDVRDRPRPVGASCDAGSVERG</sequence>
<dbReference type="InterPro" id="IPR059226">
    <property type="entry name" value="Choice_anch_Q_dom"/>
</dbReference>
<organism evidence="2 3">
    <name type="scientific">Kineococcus xinjiangensis</name>
    <dbReference type="NCBI Taxonomy" id="512762"/>
    <lineage>
        <taxon>Bacteria</taxon>
        <taxon>Bacillati</taxon>
        <taxon>Actinomycetota</taxon>
        <taxon>Actinomycetes</taxon>
        <taxon>Kineosporiales</taxon>
        <taxon>Kineosporiaceae</taxon>
        <taxon>Kineococcus</taxon>
    </lineage>
</organism>
<comment type="caution">
    <text evidence="2">The sequence shown here is derived from an EMBL/GenBank/DDBJ whole genome shotgun (WGS) entry which is preliminary data.</text>
</comment>
<dbReference type="Proteomes" id="UP000239485">
    <property type="component" value="Unassembled WGS sequence"/>
</dbReference>
<dbReference type="AlphaFoldDB" id="A0A2S6IWX8"/>
<keyword evidence="3" id="KW-1185">Reference proteome</keyword>
<name>A0A2S6IWX8_9ACTN</name>
<accession>A0A2S6IWX8</accession>
<gene>
    <name evidence="2" type="ORF">CLV92_101563</name>
</gene>
<reference evidence="2 3" key="1">
    <citation type="submission" date="2018-02" db="EMBL/GenBank/DDBJ databases">
        <title>Genomic Encyclopedia of Archaeal and Bacterial Type Strains, Phase II (KMG-II): from individual species to whole genera.</title>
        <authorList>
            <person name="Goeker M."/>
        </authorList>
    </citation>
    <scope>NUCLEOTIDE SEQUENCE [LARGE SCALE GENOMIC DNA]</scope>
    <source>
        <strain evidence="2 3">DSM 22857</strain>
    </source>
</reference>
<feature type="region of interest" description="Disordered" evidence="1">
    <location>
        <begin position="137"/>
        <end position="176"/>
    </location>
</feature>
<evidence type="ECO:0000313" key="3">
    <source>
        <dbReference type="Proteomes" id="UP000239485"/>
    </source>
</evidence>